<evidence type="ECO:0000313" key="3">
    <source>
        <dbReference type="Proteomes" id="UP000199394"/>
    </source>
</evidence>
<protein>
    <submittedName>
        <fullName evidence="2">Radical SAM-linked protein</fullName>
    </submittedName>
</protein>
<dbReference type="EMBL" id="FNRK01000006">
    <property type="protein sequence ID" value="SEA24327.1"/>
    <property type="molecule type" value="Genomic_DNA"/>
</dbReference>
<evidence type="ECO:0000313" key="2">
    <source>
        <dbReference type="EMBL" id="SEA24327.1"/>
    </source>
</evidence>
<organism evidence="2 3">
    <name type="scientific">Eubacterium aggregans</name>
    <dbReference type="NCBI Taxonomy" id="81409"/>
    <lineage>
        <taxon>Bacteria</taxon>
        <taxon>Bacillati</taxon>
        <taxon>Bacillota</taxon>
        <taxon>Clostridia</taxon>
        <taxon>Eubacteriales</taxon>
        <taxon>Eubacteriaceae</taxon>
        <taxon>Eubacterium</taxon>
    </lineage>
</organism>
<dbReference type="STRING" id="81409.SAMN04515656_10628"/>
<evidence type="ECO:0000259" key="1">
    <source>
        <dbReference type="Pfam" id="PF10105"/>
    </source>
</evidence>
<keyword evidence="3" id="KW-1185">Reference proteome</keyword>
<accession>A0A1H3ZL15</accession>
<sequence>MATMRFKFKRGETLRLISHLDQQRLFQRAFRRAEIPMAYSSGFNPHPKLAFSGAMALGLTSDAEYGDIGLSEEMEPKAFIKEMNAILPMGIAITEAWIIRPGTPSLSASLSNARYHITFYGVENEKSDALYQESIARFMDQETILIEKRNKRGRMQEVDIRPFIQSLSYTGKQRDTLGFDLAVVYIDQKCVKPLLVMTALNDFANLELTVDATVGLHKSMQQLLDDDF</sequence>
<dbReference type="NCBIfam" id="TIGR03936">
    <property type="entry name" value="sam_1_link_chp"/>
    <property type="match status" value="1"/>
</dbReference>
<proteinExistence type="predicted"/>
<gene>
    <name evidence="2" type="ORF">SAMN04515656_10628</name>
</gene>
<dbReference type="Proteomes" id="UP000199394">
    <property type="component" value="Unassembled WGS sequence"/>
</dbReference>
<dbReference type="RefSeq" id="WP_090305801.1">
    <property type="nucleotide sequence ID" value="NZ_FNRK01000006.1"/>
</dbReference>
<dbReference type="InterPro" id="IPR018768">
    <property type="entry name" value="DUF2344"/>
</dbReference>
<reference evidence="2 3" key="1">
    <citation type="submission" date="2016-10" db="EMBL/GenBank/DDBJ databases">
        <authorList>
            <person name="de Groot N.N."/>
        </authorList>
    </citation>
    <scope>NUCLEOTIDE SEQUENCE [LARGE SCALE GENOMIC DNA]</scope>
    <source>
        <strain evidence="2 3">SR12</strain>
    </source>
</reference>
<feature type="domain" description="DUF2344" evidence="1">
    <location>
        <begin position="4"/>
        <end position="193"/>
    </location>
</feature>
<dbReference type="OrthoDB" id="9780488at2"/>
<dbReference type="AlphaFoldDB" id="A0A1H3ZL15"/>
<dbReference type="Pfam" id="PF10105">
    <property type="entry name" value="DUF2344"/>
    <property type="match status" value="1"/>
</dbReference>
<name>A0A1H3ZL15_9FIRM</name>